<dbReference type="KEGG" id="fpl:Ferp_0165"/>
<sequence>MRLMLVVLILFFIGCVQKEGDVKITFTEFSAKCGSGENFYNVTKGAKELVVSFGVNLPNPCYKMNASIENGNLVIKLSRSDEICIQCLAYGEGKVKVEGASDVEVQVILDDSKINLERK</sequence>
<dbReference type="RefSeq" id="WP_012964699.1">
    <property type="nucleotide sequence ID" value="NC_013849.1"/>
</dbReference>
<reference evidence="2" key="1">
    <citation type="submission" date="2010-02" db="EMBL/GenBank/DDBJ databases">
        <title>Complete sequence of Ferroglobus placidus DSM 10642.</title>
        <authorList>
            <consortium name="US DOE Joint Genome Institute"/>
            <person name="Lucas S."/>
            <person name="Copeland A."/>
            <person name="Lapidus A."/>
            <person name="Cheng J.-F."/>
            <person name="Bruce D."/>
            <person name="Goodwin L."/>
            <person name="Pitluck S."/>
            <person name="Saunders E."/>
            <person name="Brettin T."/>
            <person name="Detter J.C."/>
            <person name="Han C."/>
            <person name="Tapia R."/>
            <person name="Larimer F."/>
            <person name="Land M."/>
            <person name="Hauser L."/>
            <person name="Kyrpides N."/>
            <person name="Ivanova N."/>
            <person name="Holmes D."/>
            <person name="Lovley D."/>
            <person name="Kyrpides N."/>
            <person name="Anderson I.J."/>
            <person name="Woyke T."/>
        </authorList>
    </citation>
    <scope>NUCLEOTIDE SEQUENCE [LARGE SCALE GENOMIC DNA]</scope>
    <source>
        <strain evidence="2">DSM 10642 / AEDII12DO</strain>
    </source>
</reference>
<accession>D3S1P5</accession>
<evidence type="ECO:0000313" key="2">
    <source>
        <dbReference type="Proteomes" id="UP000002613"/>
    </source>
</evidence>
<evidence type="ECO:0000313" key="1">
    <source>
        <dbReference type="EMBL" id="ADC64352.1"/>
    </source>
</evidence>
<reference evidence="1 2" key="2">
    <citation type="journal article" date="2011" name="Stand. Genomic Sci.">
        <title>Complete genome sequence of Ferroglobus placidus AEDII12DO.</title>
        <authorList>
            <person name="Anderson I."/>
            <person name="Risso C."/>
            <person name="Holmes D."/>
            <person name="Lucas S."/>
            <person name="Copeland A."/>
            <person name="Lapidus A."/>
            <person name="Cheng J.F."/>
            <person name="Bruce D."/>
            <person name="Goodwin L."/>
            <person name="Pitluck S."/>
            <person name="Saunders E."/>
            <person name="Brettin T."/>
            <person name="Detter J.C."/>
            <person name="Han C."/>
            <person name="Tapia R."/>
            <person name="Larimer F."/>
            <person name="Land M."/>
            <person name="Hauser L."/>
            <person name="Woyke T."/>
            <person name="Lovley D."/>
            <person name="Kyrpides N."/>
            <person name="Ivanova N."/>
        </authorList>
    </citation>
    <scope>NUCLEOTIDE SEQUENCE [LARGE SCALE GENOMIC DNA]</scope>
    <source>
        <strain evidence="2">DSM 10642 / AEDII12DO</strain>
    </source>
</reference>
<dbReference type="HOGENOM" id="CLU_2055966_0_0_2"/>
<dbReference type="GeneID" id="8777658"/>
<dbReference type="STRING" id="589924.Ferp_0165"/>
<name>D3S1P5_FERPA</name>
<evidence type="ECO:0008006" key="3">
    <source>
        <dbReference type="Google" id="ProtNLM"/>
    </source>
</evidence>
<organism evidence="1 2">
    <name type="scientific">Ferroglobus placidus (strain DSM 10642 / AEDII12DO)</name>
    <dbReference type="NCBI Taxonomy" id="589924"/>
    <lineage>
        <taxon>Archaea</taxon>
        <taxon>Methanobacteriati</taxon>
        <taxon>Methanobacteriota</taxon>
        <taxon>Archaeoglobi</taxon>
        <taxon>Archaeoglobales</taxon>
        <taxon>Archaeoglobaceae</taxon>
        <taxon>Ferroglobus</taxon>
    </lineage>
</organism>
<gene>
    <name evidence="1" type="ordered locus">Ferp_0165</name>
</gene>
<keyword evidence="2" id="KW-1185">Reference proteome</keyword>
<protein>
    <recommendedName>
        <fullName evidence="3">Lipoprotein</fullName>
    </recommendedName>
</protein>
<dbReference type="Proteomes" id="UP000002613">
    <property type="component" value="Chromosome"/>
</dbReference>
<dbReference type="EMBL" id="CP001899">
    <property type="protein sequence ID" value="ADC64352.1"/>
    <property type="molecule type" value="Genomic_DNA"/>
</dbReference>
<dbReference type="AlphaFoldDB" id="D3S1P5"/>
<proteinExistence type="predicted"/>
<dbReference type="PROSITE" id="PS51257">
    <property type="entry name" value="PROKAR_LIPOPROTEIN"/>
    <property type="match status" value="1"/>
</dbReference>
<dbReference type="PaxDb" id="589924-Ferp_0165"/>